<dbReference type="GO" id="GO:0000160">
    <property type="term" value="P:phosphorelay signal transduction system"/>
    <property type="evidence" value="ECO:0007669"/>
    <property type="project" value="UniProtKB-KW"/>
</dbReference>
<dbReference type="SUPFAM" id="SSF47226">
    <property type="entry name" value="Histidine-containing phosphotransfer domain, HPT domain"/>
    <property type="match status" value="1"/>
</dbReference>
<reference evidence="4 5" key="1">
    <citation type="submission" date="2016-10" db="EMBL/GenBank/DDBJ databases">
        <authorList>
            <person name="de Groot N.N."/>
        </authorList>
    </citation>
    <scope>NUCLEOTIDE SEQUENCE [LARGE SCALE GENOMIC DNA]</scope>
    <source>
        <strain evidence="4 5">DSM 24677</strain>
    </source>
</reference>
<dbReference type="EMBL" id="FNPR01000004">
    <property type="protein sequence ID" value="SDY81210.1"/>
    <property type="molecule type" value="Genomic_DNA"/>
</dbReference>
<dbReference type="PROSITE" id="PS50894">
    <property type="entry name" value="HPT"/>
    <property type="match status" value="1"/>
</dbReference>
<dbReference type="GeneID" id="78125687"/>
<name>A0A1H3MXM1_9RHOB</name>
<evidence type="ECO:0000313" key="4">
    <source>
        <dbReference type="EMBL" id="SDY81210.1"/>
    </source>
</evidence>
<accession>A0A1H3MXM1</accession>
<dbReference type="RefSeq" id="WP_089893877.1">
    <property type="nucleotide sequence ID" value="NZ_CALLJM010000021.1"/>
</dbReference>
<keyword evidence="1" id="KW-0902">Two-component regulatory system</keyword>
<evidence type="ECO:0000259" key="3">
    <source>
        <dbReference type="PROSITE" id="PS50894"/>
    </source>
</evidence>
<protein>
    <submittedName>
        <fullName evidence="4">Hpt domain-containing protein</fullName>
    </submittedName>
</protein>
<dbReference type="InterPro" id="IPR036641">
    <property type="entry name" value="HPT_dom_sf"/>
</dbReference>
<feature type="domain" description="HPt" evidence="3">
    <location>
        <begin position="8"/>
        <end position="101"/>
    </location>
</feature>
<dbReference type="Gene3D" id="1.20.120.160">
    <property type="entry name" value="HPT domain"/>
    <property type="match status" value="1"/>
</dbReference>
<dbReference type="Pfam" id="PF01627">
    <property type="entry name" value="Hpt"/>
    <property type="match status" value="1"/>
</dbReference>
<dbReference type="InterPro" id="IPR008207">
    <property type="entry name" value="Sig_transdc_His_kin_Hpt_dom"/>
</dbReference>
<organism evidence="4 5">
    <name type="scientific">Lentibacter algarum</name>
    <dbReference type="NCBI Taxonomy" id="576131"/>
    <lineage>
        <taxon>Bacteria</taxon>
        <taxon>Pseudomonadati</taxon>
        <taxon>Pseudomonadota</taxon>
        <taxon>Alphaproteobacteria</taxon>
        <taxon>Rhodobacterales</taxon>
        <taxon>Roseobacteraceae</taxon>
        <taxon>Lentibacter</taxon>
    </lineage>
</organism>
<evidence type="ECO:0000256" key="1">
    <source>
        <dbReference type="ARBA" id="ARBA00023012"/>
    </source>
</evidence>
<sequence>MINWNKADELREDIGVDDFGEIVEVFLQEVEEELATLTDKPVAELPASMHFLKGSALNLGFEDFAEKCRQGERAANQIEISALLSCYNASKKQFLEKYQLD</sequence>
<evidence type="ECO:0000256" key="2">
    <source>
        <dbReference type="PROSITE-ProRule" id="PRU00110"/>
    </source>
</evidence>
<dbReference type="GO" id="GO:0004672">
    <property type="term" value="F:protein kinase activity"/>
    <property type="evidence" value="ECO:0007669"/>
    <property type="project" value="UniProtKB-ARBA"/>
</dbReference>
<keyword evidence="2" id="KW-0597">Phosphoprotein</keyword>
<gene>
    <name evidence="4" type="ORF">SAMN05444486_10446</name>
</gene>
<dbReference type="STRING" id="576131.SAMN05444486_10446"/>
<keyword evidence="5" id="KW-1185">Reference proteome</keyword>
<dbReference type="AlphaFoldDB" id="A0A1H3MXM1"/>
<proteinExistence type="predicted"/>
<feature type="modified residue" description="Phosphohistidine" evidence="2">
    <location>
        <position position="50"/>
    </location>
</feature>
<dbReference type="OrthoDB" id="7867809at2"/>
<evidence type="ECO:0000313" key="5">
    <source>
        <dbReference type="Proteomes" id="UP000199026"/>
    </source>
</evidence>
<dbReference type="Proteomes" id="UP000199026">
    <property type="component" value="Unassembled WGS sequence"/>
</dbReference>